<proteinExistence type="predicted"/>
<dbReference type="InterPro" id="IPR012312">
    <property type="entry name" value="Hemerythrin-like"/>
</dbReference>
<organism evidence="2 3">
    <name type="scientific">Streptomyces macrolidinus</name>
    <dbReference type="NCBI Taxonomy" id="2952607"/>
    <lineage>
        <taxon>Bacteria</taxon>
        <taxon>Bacillati</taxon>
        <taxon>Actinomycetota</taxon>
        <taxon>Actinomycetes</taxon>
        <taxon>Kitasatosporales</taxon>
        <taxon>Streptomycetaceae</taxon>
        <taxon>Streptomyces</taxon>
    </lineage>
</organism>
<dbReference type="Proteomes" id="UP001523219">
    <property type="component" value="Unassembled WGS sequence"/>
</dbReference>
<evidence type="ECO:0000259" key="1">
    <source>
        <dbReference type="Pfam" id="PF01814"/>
    </source>
</evidence>
<dbReference type="PANTHER" id="PTHR35585:SF1">
    <property type="entry name" value="HHE DOMAIN PROTEIN (AFU_ORTHOLOGUE AFUA_4G00730)"/>
    <property type="match status" value="1"/>
</dbReference>
<comment type="caution">
    <text evidence="2">The sequence shown here is derived from an EMBL/GenBank/DDBJ whole genome shotgun (WGS) entry which is preliminary data.</text>
</comment>
<accession>A0ABT0ZIZ0</accession>
<protein>
    <submittedName>
        <fullName evidence="2">Hemerythrin domain-containing protein</fullName>
    </submittedName>
</protein>
<dbReference type="EMBL" id="JAMWMR010000022">
    <property type="protein sequence ID" value="MCN9243510.1"/>
    <property type="molecule type" value="Genomic_DNA"/>
</dbReference>
<evidence type="ECO:0000313" key="2">
    <source>
        <dbReference type="EMBL" id="MCN9243510.1"/>
    </source>
</evidence>
<gene>
    <name evidence="2" type="ORF">NGF19_22430</name>
</gene>
<reference evidence="2 3" key="1">
    <citation type="submission" date="2022-05" db="EMBL/GenBank/DDBJ databases">
        <title>Streptomyces sp. nov. RY43-2 isolated from soil of a peat swamp forest.</title>
        <authorList>
            <person name="Kanchanasin P."/>
            <person name="Tanasupawat S."/>
            <person name="Phongsopitanun W."/>
        </authorList>
    </citation>
    <scope>NUCLEOTIDE SEQUENCE [LARGE SCALE GENOMIC DNA]</scope>
    <source>
        <strain evidence="2 3">RY43-2</strain>
    </source>
</reference>
<name>A0ABT0ZIZ0_9ACTN</name>
<keyword evidence="3" id="KW-1185">Reference proteome</keyword>
<dbReference type="Gene3D" id="1.20.120.520">
    <property type="entry name" value="nmb1532 protein domain like"/>
    <property type="match status" value="1"/>
</dbReference>
<dbReference type="PANTHER" id="PTHR35585">
    <property type="entry name" value="HHE DOMAIN PROTEIN (AFU_ORTHOLOGUE AFUA_4G00730)"/>
    <property type="match status" value="1"/>
</dbReference>
<dbReference type="RefSeq" id="WP_252426919.1">
    <property type="nucleotide sequence ID" value="NZ_JAMWMR010000022.1"/>
</dbReference>
<dbReference type="Pfam" id="PF01814">
    <property type="entry name" value="Hemerythrin"/>
    <property type="match status" value="1"/>
</dbReference>
<feature type="domain" description="Hemerythrin-like" evidence="1">
    <location>
        <begin position="15"/>
        <end position="129"/>
    </location>
</feature>
<evidence type="ECO:0000313" key="3">
    <source>
        <dbReference type="Proteomes" id="UP001523219"/>
    </source>
</evidence>
<sequence length="186" mass="20611">MGDAREASTATDRDVVDILQQQHAEIRKRFDTVNAAQGAPKKKAFDELRALLAVHETAEEMIVRPVAATTAGKDEAQARNAEEKEANKVLAGLEKMEIDSDEFRREFAEFEASVLEHAAHEENEEFPAIRAGRSQDDLVRMGRRLQLVEELAPTHPHPSTAGAPAAQWMVGPFASMVDRVRDTLGR</sequence>